<gene>
    <name evidence="8" type="primary">argS</name>
    <name evidence="12" type="ORF">BKD89_06735</name>
</gene>
<name>A0A3G3IIG9_9ARCH</name>
<feature type="domain" description="DALR anticodon binding" evidence="10">
    <location>
        <begin position="470"/>
        <end position="583"/>
    </location>
</feature>
<accession>A0A3G3IIG9</accession>
<dbReference type="PANTHER" id="PTHR11956:SF5">
    <property type="entry name" value="ARGININE--TRNA LIGASE, CYTOPLASMIC"/>
    <property type="match status" value="1"/>
</dbReference>
<evidence type="ECO:0000313" key="13">
    <source>
        <dbReference type="Proteomes" id="UP000273278"/>
    </source>
</evidence>
<dbReference type="Proteomes" id="UP000273278">
    <property type="component" value="Chromosome"/>
</dbReference>
<dbReference type="InterPro" id="IPR008909">
    <property type="entry name" value="DALR_anticod-bd"/>
</dbReference>
<dbReference type="InterPro" id="IPR035684">
    <property type="entry name" value="ArgRS_core"/>
</dbReference>
<evidence type="ECO:0000256" key="5">
    <source>
        <dbReference type="ARBA" id="ARBA00022917"/>
    </source>
</evidence>
<evidence type="ECO:0000256" key="6">
    <source>
        <dbReference type="ARBA" id="ARBA00023146"/>
    </source>
</evidence>
<dbReference type="NCBIfam" id="TIGR00456">
    <property type="entry name" value="argS"/>
    <property type="match status" value="1"/>
</dbReference>
<keyword evidence="4 8" id="KW-0067">ATP-binding</keyword>
<dbReference type="InterPro" id="IPR014729">
    <property type="entry name" value="Rossmann-like_a/b/a_fold"/>
</dbReference>
<evidence type="ECO:0000256" key="1">
    <source>
        <dbReference type="ARBA" id="ARBA00005594"/>
    </source>
</evidence>
<dbReference type="HAMAP" id="MF_00123">
    <property type="entry name" value="Arg_tRNA_synth"/>
    <property type="match status" value="1"/>
</dbReference>
<dbReference type="EMBL" id="CP017686">
    <property type="protein sequence ID" value="AYQ55488.1"/>
    <property type="molecule type" value="Genomic_DNA"/>
</dbReference>
<keyword evidence="8" id="KW-0963">Cytoplasm</keyword>
<dbReference type="SMART" id="SM00836">
    <property type="entry name" value="DALR_1"/>
    <property type="match status" value="1"/>
</dbReference>
<dbReference type="AlphaFoldDB" id="A0A3G3IIG9"/>
<dbReference type="Gene3D" id="3.30.1360.70">
    <property type="entry name" value="Arginyl tRNA synthetase N-terminal domain"/>
    <property type="match status" value="1"/>
</dbReference>
<feature type="domain" description="Arginyl tRNA synthetase N-terminal" evidence="11">
    <location>
        <begin position="5"/>
        <end position="87"/>
    </location>
</feature>
<comment type="subcellular location">
    <subcellularLocation>
        <location evidence="8">Cytoplasm</location>
    </subcellularLocation>
</comment>
<sequence length="583" mass="64896">MKVQEQFEKECEQAVRSALADMGAPADLKLVKEVPDNADLAIPCFTLSKALRMPPVAIAEKIAEKIETPCGLISSLSALNGYLNFTADSEAVVNDVLEEISSRKEDFGKSPKTGIRVNVEHTSTNPTGPVHVGRARNPIIGDTLARCLRMRGHDVTTEYYVNDVGKQVVMMSWGVANVTPEEVQKEIEETEKADDNPKVDHRLVYNYRVATKKIHNNAPMEEEIAQMLRKFEAGDAETIDYVKNVAETMLSGINATLADINVSLDRYTWESTFIKNGAAKDIVEKLKASKYAGQEEDGAWYVDLKDFGIHGKNTKFTFTRSDGTTLYTTRDLAYHEDKFTRSDRVIDVLGEDQKLGSQQLVSALQIMGEEKKPEPLFYAFVSLPEGRMSTRKGVVVYLDDLIDEATDRALKAIKEGNKCKDMSEEEIMRIAKDIGVGAVRYNIVRVGADKQLVFKWEDALSFDGNSGPYLQYVYARSCSILRKAGDFKRDTDGSKLTDEYEIKLAKTLSKFESVLADIDATKRVNMMPAYGHEVAAAFNQFYAQVPVLQAGSNRDARLTLVECTKYVLGNVLWCLGMGAPEAM</sequence>
<reference evidence="12 13" key="1">
    <citation type="submission" date="2016-10" db="EMBL/GenBank/DDBJ databases">
        <title>Complete genome of the TMA-utilizing, human hosted archaeon Methanomethylophilus alvus Gen. nov, sp. nov., strain Mx-05, derived from a pure culture.</title>
        <authorList>
            <person name="Brugere J.-F."/>
            <person name="Ben Hania W."/>
            <person name="Chaudhary P.P."/>
            <person name="Gaci N."/>
            <person name="Borrel G."/>
            <person name="Cao Van Tuat L."/>
            <person name="Fardeau M.-L."/>
            <person name="Harris H.M.B."/>
            <person name="O'Toole P.W."/>
            <person name="Ollivier B."/>
        </authorList>
    </citation>
    <scope>NUCLEOTIDE SEQUENCE [LARGE SCALE GENOMIC DNA]</scope>
    <source>
        <strain evidence="12 13">Mx-05</strain>
    </source>
</reference>
<dbReference type="PRINTS" id="PR01038">
    <property type="entry name" value="TRNASYNTHARG"/>
</dbReference>
<dbReference type="OMA" id="NKPLHLG"/>
<dbReference type="Pfam" id="PF05746">
    <property type="entry name" value="DALR_1"/>
    <property type="match status" value="1"/>
</dbReference>
<dbReference type="GO" id="GO:0005737">
    <property type="term" value="C:cytoplasm"/>
    <property type="evidence" value="ECO:0007669"/>
    <property type="project" value="UniProtKB-SubCell"/>
</dbReference>
<evidence type="ECO:0000313" key="12">
    <source>
        <dbReference type="EMBL" id="AYQ55488.1"/>
    </source>
</evidence>
<comment type="catalytic activity">
    <reaction evidence="7 8">
        <text>tRNA(Arg) + L-arginine + ATP = L-arginyl-tRNA(Arg) + AMP + diphosphate</text>
        <dbReference type="Rhea" id="RHEA:20301"/>
        <dbReference type="Rhea" id="RHEA-COMP:9658"/>
        <dbReference type="Rhea" id="RHEA-COMP:9673"/>
        <dbReference type="ChEBI" id="CHEBI:30616"/>
        <dbReference type="ChEBI" id="CHEBI:32682"/>
        <dbReference type="ChEBI" id="CHEBI:33019"/>
        <dbReference type="ChEBI" id="CHEBI:78442"/>
        <dbReference type="ChEBI" id="CHEBI:78513"/>
        <dbReference type="ChEBI" id="CHEBI:456215"/>
        <dbReference type="EC" id="6.1.1.19"/>
    </reaction>
</comment>
<dbReference type="InterPro" id="IPR001278">
    <property type="entry name" value="Arg-tRNA-ligase"/>
</dbReference>
<dbReference type="InterPro" id="IPR036695">
    <property type="entry name" value="Arg-tRNA-synth_N_sf"/>
</dbReference>
<comment type="caution">
    <text evidence="8">Lacks conserved residue(s) required for the propagation of feature annotation.</text>
</comment>
<dbReference type="GO" id="GO:0004814">
    <property type="term" value="F:arginine-tRNA ligase activity"/>
    <property type="evidence" value="ECO:0007669"/>
    <property type="project" value="UniProtKB-UniRule"/>
</dbReference>
<keyword evidence="5 8" id="KW-0648">Protein biosynthesis</keyword>
<dbReference type="RefSeq" id="WP_015505262.1">
    <property type="nucleotide sequence ID" value="NZ_CAYARL010000035.1"/>
</dbReference>
<protein>
    <recommendedName>
        <fullName evidence="8">Arginine--tRNA ligase</fullName>
        <ecNumber evidence="8">6.1.1.19</ecNumber>
    </recommendedName>
    <alternativeName>
        <fullName evidence="8">Arginyl-tRNA synthetase</fullName>
        <shortName evidence="8">ArgRS</shortName>
    </alternativeName>
</protein>
<keyword evidence="2 8" id="KW-0436">Ligase</keyword>
<evidence type="ECO:0000259" key="10">
    <source>
        <dbReference type="SMART" id="SM00836"/>
    </source>
</evidence>
<dbReference type="SUPFAM" id="SSF55190">
    <property type="entry name" value="Arginyl-tRNA synthetase (ArgRS), N-terminal 'additional' domain"/>
    <property type="match status" value="1"/>
</dbReference>
<evidence type="ECO:0000259" key="11">
    <source>
        <dbReference type="SMART" id="SM01016"/>
    </source>
</evidence>
<evidence type="ECO:0000256" key="2">
    <source>
        <dbReference type="ARBA" id="ARBA00022598"/>
    </source>
</evidence>
<dbReference type="EC" id="6.1.1.19" evidence="8"/>
<dbReference type="SMART" id="SM01016">
    <property type="entry name" value="Arg_tRNA_synt_N"/>
    <property type="match status" value="1"/>
</dbReference>
<dbReference type="Gene3D" id="1.10.730.10">
    <property type="entry name" value="Isoleucyl-tRNA Synthetase, Domain 1"/>
    <property type="match status" value="1"/>
</dbReference>
<dbReference type="SUPFAM" id="SSF47323">
    <property type="entry name" value="Anticodon-binding domain of a subclass of class I aminoacyl-tRNA synthetases"/>
    <property type="match status" value="1"/>
</dbReference>
<dbReference type="Pfam" id="PF03485">
    <property type="entry name" value="Arg_tRNA_synt_N"/>
    <property type="match status" value="1"/>
</dbReference>
<dbReference type="GeneID" id="41322145"/>
<keyword evidence="3 8" id="KW-0547">Nucleotide-binding</keyword>
<dbReference type="PANTHER" id="PTHR11956">
    <property type="entry name" value="ARGINYL-TRNA SYNTHETASE"/>
    <property type="match status" value="1"/>
</dbReference>
<dbReference type="GO" id="GO:0006420">
    <property type="term" value="P:arginyl-tRNA aminoacylation"/>
    <property type="evidence" value="ECO:0007669"/>
    <property type="project" value="UniProtKB-UniRule"/>
</dbReference>
<dbReference type="InterPro" id="IPR009080">
    <property type="entry name" value="tRNAsynth_Ia_anticodon-bd"/>
</dbReference>
<dbReference type="SUPFAM" id="SSF52374">
    <property type="entry name" value="Nucleotidylyl transferase"/>
    <property type="match status" value="1"/>
</dbReference>
<evidence type="ECO:0000256" key="8">
    <source>
        <dbReference type="HAMAP-Rule" id="MF_00123"/>
    </source>
</evidence>
<evidence type="ECO:0000256" key="7">
    <source>
        <dbReference type="ARBA" id="ARBA00049339"/>
    </source>
</evidence>
<evidence type="ECO:0000256" key="9">
    <source>
        <dbReference type="RuleBase" id="RU363038"/>
    </source>
</evidence>
<dbReference type="GO" id="GO:0005524">
    <property type="term" value="F:ATP binding"/>
    <property type="evidence" value="ECO:0007669"/>
    <property type="project" value="UniProtKB-UniRule"/>
</dbReference>
<keyword evidence="6 8" id="KW-0030">Aminoacyl-tRNA synthetase</keyword>
<comment type="similarity">
    <text evidence="1 8 9">Belongs to the class-I aminoacyl-tRNA synthetase family.</text>
</comment>
<dbReference type="Gene3D" id="3.40.50.620">
    <property type="entry name" value="HUPs"/>
    <property type="match status" value="1"/>
</dbReference>
<dbReference type="InterPro" id="IPR005148">
    <property type="entry name" value="Arg-tRNA-synth_N"/>
</dbReference>
<dbReference type="CDD" id="cd00671">
    <property type="entry name" value="ArgRS_core"/>
    <property type="match status" value="1"/>
</dbReference>
<proteinExistence type="inferred from homology"/>
<organism evidence="12 13">
    <name type="scientific">Methanomethylophilus alvi</name>
    <dbReference type="NCBI Taxonomy" id="1291540"/>
    <lineage>
        <taxon>Archaea</taxon>
        <taxon>Methanobacteriati</taxon>
        <taxon>Thermoplasmatota</taxon>
        <taxon>Thermoplasmata</taxon>
        <taxon>Methanomassiliicoccales</taxon>
        <taxon>Methanomethylophilaceae</taxon>
        <taxon>Methanomethylophilus</taxon>
    </lineage>
</organism>
<evidence type="ECO:0000256" key="4">
    <source>
        <dbReference type="ARBA" id="ARBA00022840"/>
    </source>
</evidence>
<dbReference type="Pfam" id="PF00750">
    <property type="entry name" value="tRNA-synt_1d"/>
    <property type="match status" value="1"/>
</dbReference>
<evidence type="ECO:0000256" key="3">
    <source>
        <dbReference type="ARBA" id="ARBA00022741"/>
    </source>
</evidence>